<feature type="non-terminal residue" evidence="1">
    <location>
        <position position="40"/>
    </location>
</feature>
<protein>
    <submittedName>
        <fullName evidence="1">Uncharacterized protein</fullName>
    </submittedName>
</protein>
<proteinExistence type="predicted"/>
<organism evidence="1">
    <name type="scientific">Nothobranchius furzeri</name>
    <name type="common">Turquoise killifish</name>
    <dbReference type="NCBI Taxonomy" id="105023"/>
    <lineage>
        <taxon>Eukaryota</taxon>
        <taxon>Metazoa</taxon>
        <taxon>Chordata</taxon>
        <taxon>Craniata</taxon>
        <taxon>Vertebrata</taxon>
        <taxon>Euteleostomi</taxon>
        <taxon>Actinopterygii</taxon>
        <taxon>Neopterygii</taxon>
        <taxon>Teleostei</taxon>
        <taxon>Neoteleostei</taxon>
        <taxon>Acanthomorphata</taxon>
        <taxon>Ovalentaria</taxon>
        <taxon>Atherinomorphae</taxon>
        <taxon>Cyprinodontiformes</taxon>
        <taxon>Nothobranchiidae</taxon>
        <taxon>Nothobranchius</taxon>
    </lineage>
</organism>
<dbReference type="EMBL" id="HADY01022131">
    <property type="protein sequence ID" value="SBP60616.1"/>
    <property type="molecule type" value="Transcribed_RNA"/>
</dbReference>
<reference evidence="1" key="2">
    <citation type="submission" date="2016-06" db="EMBL/GenBank/DDBJ databases">
        <title>The genome of a short-lived fish provides insights into sex chromosome evolution and the genetic control of aging.</title>
        <authorList>
            <person name="Reichwald K."/>
            <person name="Felder M."/>
            <person name="Petzold A."/>
            <person name="Koch P."/>
            <person name="Groth M."/>
            <person name="Platzer M."/>
        </authorList>
    </citation>
    <scope>NUCLEOTIDE SEQUENCE</scope>
    <source>
        <tissue evidence="1">Brain</tissue>
    </source>
</reference>
<evidence type="ECO:0000313" key="1">
    <source>
        <dbReference type="EMBL" id="SBP60616.1"/>
    </source>
</evidence>
<gene>
    <name evidence="1" type="primary">Nfu_g_1_003816</name>
</gene>
<sequence length="40" mass="4373">VFSCFLKETTESTDLRLRGREVQSLGATAANDLSPLVFSL</sequence>
<name>A0A1A8B1L9_NOTFU</name>
<dbReference type="AlphaFoldDB" id="A0A1A8B1L9"/>
<reference evidence="1" key="1">
    <citation type="submission" date="2016-05" db="EMBL/GenBank/DDBJ databases">
        <authorList>
            <person name="Lavstsen T."/>
            <person name="Jespersen J.S."/>
        </authorList>
    </citation>
    <scope>NUCLEOTIDE SEQUENCE</scope>
    <source>
        <tissue evidence="1">Brain</tissue>
    </source>
</reference>
<accession>A0A1A8B1L9</accession>
<feature type="non-terminal residue" evidence="1">
    <location>
        <position position="1"/>
    </location>
</feature>